<evidence type="ECO:0000256" key="2">
    <source>
        <dbReference type="ARBA" id="ARBA00023015"/>
    </source>
</evidence>
<dbReference type="RefSeq" id="WP_146856096.1">
    <property type="nucleotide sequence ID" value="NZ_BKAG01000087.1"/>
</dbReference>
<keyword evidence="3" id="KW-0238">DNA-binding</keyword>
<dbReference type="SUPFAM" id="SSF46785">
    <property type="entry name" value="Winged helix' DNA-binding domain"/>
    <property type="match status" value="1"/>
</dbReference>
<comment type="similarity">
    <text evidence="1">Belongs to the LysR transcriptional regulatory family.</text>
</comment>
<proteinExistence type="inferred from homology"/>
<dbReference type="Gene3D" id="1.10.10.10">
    <property type="entry name" value="Winged helix-like DNA-binding domain superfamily/Winged helix DNA-binding domain"/>
    <property type="match status" value="1"/>
</dbReference>
<keyword evidence="5" id="KW-0804">Transcription</keyword>
<dbReference type="PANTHER" id="PTHR30293">
    <property type="entry name" value="TRANSCRIPTIONAL REGULATORY PROTEIN NAC-RELATED"/>
    <property type="match status" value="1"/>
</dbReference>
<dbReference type="PRINTS" id="PR00039">
    <property type="entry name" value="HTHLYSR"/>
</dbReference>
<reference evidence="7 8" key="1">
    <citation type="submission" date="2019-07" db="EMBL/GenBank/DDBJ databases">
        <title>Whole genome shotgun sequence of Brevifollis gellanilyticus NBRC 108608.</title>
        <authorList>
            <person name="Hosoyama A."/>
            <person name="Uohara A."/>
            <person name="Ohji S."/>
            <person name="Ichikawa N."/>
        </authorList>
    </citation>
    <scope>NUCLEOTIDE SEQUENCE [LARGE SCALE GENOMIC DNA]</scope>
    <source>
        <strain evidence="7 8">NBRC 108608</strain>
    </source>
</reference>
<dbReference type="Pfam" id="PF03466">
    <property type="entry name" value="LysR_substrate"/>
    <property type="match status" value="1"/>
</dbReference>
<dbReference type="GO" id="GO:2000142">
    <property type="term" value="P:regulation of DNA-templated transcription initiation"/>
    <property type="evidence" value="ECO:0007669"/>
    <property type="project" value="TreeGrafter"/>
</dbReference>
<dbReference type="InterPro" id="IPR005119">
    <property type="entry name" value="LysR_subst-bd"/>
</dbReference>
<evidence type="ECO:0000313" key="7">
    <source>
        <dbReference type="EMBL" id="GEP46328.1"/>
    </source>
</evidence>
<evidence type="ECO:0000256" key="1">
    <source>
        <dbReference type="ARBA" id="ARBA00009437"/>
    </source>
</evidence>
<gene>
    <name evidence="7" type="ORF">BGE01nite_56190</name>
</gene>
<dbReference type="InterPro" id="IPR036388">
    <property type="entry name" value="WH-like_DNA-bd_sf"/>
</dbReference>
<dbReference type="Pfam" id="PF00126">
    <property type="entry name" value="HTH_1"/>
    <property type="match status" value="1"/>
</dbReference>
<evidence type="ECO:0000256" key="3">
    <source>
        <dbReference type="ARBA" id="ARBA00023125"/>
    </source>
</evidence>
<dbReference type="AlphaFoldDB" id="A0A512MHX2"/>
<organism evidence="7 8">
    <name type="scientific">Brevifollis gellanilyticus</name>
    <dbReference type="NCBI Taxonomy" id="748831"/>
    <lineage>
        <taxon>Bacteria</taxon>
        <taxon>Pseudomonadati</taxon>
        <taxon>Verrucomicrobiota</taxon>
        <taxon>Verrucomicrobiia</taxon>
        <taxon>Verrucomicrobiales</taxon>
        <taxon>Verrucomicrobiaceae</taxon>
    </lineage>
</organism>
<dbReference type="PANTHER" id="PTHR30293:SF2">
    <property type="entry name" value="TRANSCRIPTIONAL ACTIVATOR PROTEIN NHAR"/>
    <property type="match status" value="1"/>
</dbReference>
<keyword evidence="8" id="KW-1185">Reference proteome</keyword>
<evidence type="ECO:0000313" key="8">
    <source>
        <dbReference type="Proteomes" id="UP000321577"/>
    </source>
</evidence>
<keyword evidence="2" id="KW-0805">Transcription regulation</keyword>
<evidence type="ECO:0000256" key="5">
    <source>
        <dbReference type="ARBA" id="ARBA00023163"/>
    </source>
</evidence>
<dbReference type="Proteomes" id="UP000321577">
    <property type="component" value="Unassembled WGS sequence"/>
</dbReference>
<evidence type="ECO:0000256" key="4">
    <source>
        <dbReference type="ARBA" id="ARBA00023159"/>
    </source>
</evidence>
<dbReference type="InterPro" id="IPR000847">
    <property type="entry name" value="LysR_HTH_N"/>
</dbReference>
<accession>A0A512MHX2</accession>
<dbReference type="GO" id="GO:0003700">
    <property type="term" value="F:DNA-binding transcription factor activity"/>
    <property type="evidence" value="ECO:0007669"/>
    <property type="project" value="InterPro"/>
</dbReference>
<sequence length="308" mass="33885">MADPQLNYHHLRLFWEVARAGSLRSAAARLHLSQPTISAQIKMLESTLGEQLFDRTGRGLKLTEQGRLVMECSAEIFSLGTEMVRSLHGLGSSRHLRLNIGITDSLPKLVAWRYIRPAMKALPHLQLSCAEGHSQDLVGLLASGRLDVVLSDEPASSSLPVKAFNHLLGSSPVIFCATPALVRQYGKGFPASLKDAPMLLPASRTAWRHEIDRWFETNRLHPRVVAEFDDVALMKMAASDGLGIVPIAAVVLDDATQRYGLKPIGRPVRCGFSCYLITLERAMRHPALRVIATESKNIVKDPKGGRFA</sequence>
<dbReference type="PROSITE" id="PS50931">
    <property type="entry name" value="HTH_LYSR"/>
    <property type="match status" value="1"/>
</dbReference>
<dbReference type="FunFam" id="1.10.10.10:FF:000001">
    <property type="entry name" value="LysR family transcriptional regulator"/>
    <property type="match status" value="1"/>
</dbReference>
<dbReference type="InterPro" id="IPR036390">
    <property type="entry name" value="WH_DNA-bd_sf"/>
</dbReference>
<dbReference type="Gene3D" id="3.40.190.10">
    <property type="entry name" value="Periplasmic binding protein-like II"/>
    <property type="match status" value="2"/>
</dbReference>
<dbReference type="SUPFAM" id="SSF53850">
    <property type="entry name" value="Periplasmic binding protein-like II"/>
    <property type="match status" value="1"/>
</dbReference>
<comment type="caution">
    <text evidence="7">The sequence shown here is derived from an EMBL/GenBank/DDBJ whole genome shotgun (WGS) entry which is preliminary data.</text>
</comment>
<feature type="domain" description="HTH lysR-type" evidence="6">
    <location>
        <begin position="6"/>
        <end position="63"/>
    </location>
</feature>
<name>A0A512MHX2_9BACT</name>
<protein>
    <submittedName>
        <fullName evidence="7">LysR family transcriptional regulator</fullName>
    </submittedName>
</protein>
<evidence type="ECO:0000259" key="6">
    <source>
        <dbReference type="PROSITE" id="PS50931"/>
    </source>
</evidence>
<dbReference type="OrthoDB" id="9785745at2"/>
<dbReference type="EMBL" id="BKAG01000087">
    <property type="protein sequence ID" value="GEP46328.1"/>
    <property type="molecule type" value="Genomic_DNA"/>
</dbReference>
<keyword evidence="4" id="KW-0010">Activator</keyword>
<dbReference type="GO" id="GO:0003677">
    <property type="term" value="F:DNA binding"/>
    <property type="evidence" value="ECO:0007669"/>
    <property type="project" value="UniProtKB-KW"/>
</dbReference>